<dbReference type="PANTHER" id="PTHR36928">
    <property type="entry name" value="PHOSPHATASE YCDX-RELATED"/>
    <property type="match status" value="1"/>
</dbReference>
<feature type="domain" description="Polymerase/histidinol phosphatase N-terminal" evidence="1">
    <location>
        <begin position="2"/>
        <end position="74"/>
    </location>
</feature>
<evidence type="ECO:0000313" key="3">
    <source>
        <dbReference type="Proteomes" id="UP000614580"/>
    </source>
</evidence>
<dbReference type="PANTHER" id="PTHR36928:SF1">
    <property type="entry name" value="PHOSPHATASE YCDX-RELATED"/>
    <property type="match status" value="1"/>
</dbReference>
<dbReference type="Pfam" id="PF02811">
    <property type="entry name" value="PHP"/>
    <property type="match status" value="1"/>
</dbReference>
<dbReference type="InterPro" id="IPR003141">
    <property type="entry name" value="Pol/His_phosphatase_N"/>
</dbReference>
<proteinExistence type="predicted"/>
<protein>
    <submittedName>
        <fullName evidence="2">PHP domain protein</fullName>
    </submittedName>
</protein>
<dbReference type="SMART" id="SM00481">
    <property type="entry name" value="POLIIIAc"/>
    <property type="match status" value="1"/>
</dbReference>
<dbReference type="CDD" id="cd07432">
    <property type="entry name" value="PHP_HisPPase"/>
    <property type="match status" value="1"/>
</dbReference>
<evidence type="ECO:0000313" key="2">
    <source>
        <dbReference type="EMBL" id="CAD7767298.1"/>
    </source>
</evidence>
<reference evidence="2" key="1">
    <citation type="submission" date="2020-12" db="EMBL/GenBank/DDBJ databases">
        <authorList>
            <person name="Hahn C.J."/>
            <person name="Laso-Perez R."/>
            <person name="Vulcano F."/>
            <person name="Vaziourakis K.-M."/>
            <person name="Stokke R."/>
            <person name="Steen I.H."/>
            <person name="Teske A."/>
            <person name="Boetius A."/>
            <person name="Liebeke M."/>
            <person name="Amann R."/>
            <person name="Knittel K."/>
        </authorList>
    </citation>
    <scope>NUCLEOTIDE SEQUENCE</scope>
    <source>
        <strain evidence="2">Gfbio:c6db26ca-90af-429b-aeed-0e3e8aed0b5e:GoM-Arc1_AMV-AAA_792_C10</strain>
    </source>
</reference>
<dbReference type="InterPro" id="IPR004013">
    <property type="entry name" value="PHP_dom"/>
</dbReference>
<dbReference type="GO" id="GO:0008270">
    <property type="term" value="F:zinc ion binding"/>
    <property type="evidence" value="ECO:0007669"/>
    <property type="project" value="TreeGrafter"/>
</dbReference>
<dbReference type="AlphaFoldDB" id="A0A812A165"/>
<organism evidence="2 3">
    <name type="scientific">Candidatus Argoarchaeum ethanivorans</name>
    <dbReference type="NCBI Taxonomy" id="2608793"/>
    <lineage>
        <taxon>Archaea</taxon>
        <taxon>Methanobacteriati</taxon>
        <taxon>Methanobacteriota</taxon>
        <taxon>Stenosarchaea group</taxon>
        <taxon>Methanomicrobia</taxon>
        <taxon>Methanosarcinales</taxon>
        <taxon>Methanosarcinales incertae sedis</taxon>
        <taxon>GOM Arc I cluster</taxon>
        <taxon>Candidatus Argoarchaeum</taxon>
    </lineage>
</organism>
<name>A0A812A165_9EURY</name>
<dbReference type="GO" id="GO:0005829">
    <property type="term" value="C:cytosol"/>
    <property type="evidence" value="ECO:0007669"/>
    <property type="project" value="TreeGrafter"/>
</dbReference>
<gene>
    <name evidence="2" type="ORF">DNFNHJIP_00706</name>
</gene>
<sequence length="224" mass="24388">MIDLHTHTIFSDGELIPSELLQRTKAMGYSAVAITDHADPTNIEYLIKSIQKIKTFQDSYDLQILVGVELTHVLPSQISQLAAKARKMGAEIIVVHGETIVEPVAAGTNHEALKSDIDILAHPGFITPEDVKLAADNDIYLELTSRCGHNYTNGYVARIATDYGAKLVVNSDTHAPRDLMTEGKALDIAAGAGLTRSEAEQVMKNSKELVDRINQHCKATVSTI</sequence>
<evidence type="ECO:0000259" key="1">
    <source>
        <dbReference type="SMART" id="SM00481"/>
    </source>
</evidence>
<dbReference type="Gene3D" id="3.20.20.140">
    <property type="entry name" value="Metal-dependent hydrolases"/>
    <property type="match status" value="1"/>
</dbReference>
<comment type="caution">
    <text evidence="2">The sequence shown here is derived from an EMBL/GenBank/DDBJ whole genome shotgun (WGS) entry which is preliminary data.</text>
</comment>
<dbReference type="InterPro" id="IPR016195">
    <property type="entry name" value="Pol/histidinol_Pase-like"/>
</dbReference>
<dbReference type="Proteomes" id="UP000614580">
    <property type="component" value="Unassembled WGS sequence"/>
</dbReference>
<accession>A0A812A165</accession>
<dbReference type="NCBIfam" id="NF004981">
    <property type="entry name" value="PRK06361.1"/>
    <property type="match status" value="1"/>
</dbReference>
<dbReference type="EMBL" id="CAJHZY010000127">
    <property type="protein sequence ID" value="CAD7767298.1"/>
    <property type="molecule type" value="Genomic_DNA"/>
</dbReference>
<dbReference type="SUPFAM" id="SSF89550">
    <property type="entry name" value="PHP domain-like"/>
    <property type="match status" value="1"/>
</dbReference>
<dbReference type="InterPro" id="IPR050243">
    <property type="entry name" value="PHP_phosphatase"/>
</dbReference>
<dbReference type="GO" id="GO:0042578">
    <property type="term" value="F:phosphoric ester hydrolase activity"/>
    <property type="evidence" value="ECO:0007669"/>
    <property type="project" value="TreeGrafter"/>
</dbReference>